<dbReference type="STRING" id="556484.B7FZC3"/>
<dbReference type="Gene3D" id="3.30.390.30">
    <property type="match status" value="1"/>
</dbReference>
<evidence type="ECO:0000256" key="4">
    <source>
        <dbReference type="ARBA" id="ARBA00022827"/>
    </source>
</evidence>
<comment type="subunit">
    <text evidence="2">Homodimer.</text>
</comment>
<evidence type="ECO:0000256" key="7">
    <source>
        <dbReference type="ARBA" id="ARBA00023284"/>
    </source>
</evidence>
<keyword evidence="12" id="KW-0521">NADP</keyword>
<dbReference type="GeneID" id="7200844"/>
<organism evidence="15 16">
    <name type="scientific">Phaeodactylum tricornutum (strain CCAP 1055/1)</name>
    <dbReference type="NCBI Taxonomy" id="556484"/>
    <lineage>
        <taxon>Eukaryota</taxon>
        <taxon>Sar</taxon>
        <taxon>Stramenopiles</taxon>
        <taxon>Ochrophyta</taxon>
        <taxon>Bacillariophyta</taxon>
        <taxon>Bacillariophyceae</taxon>
        <taxon>Bacillariophycidae</taxon>
        <taxon>Naviculales</taxon>
        <taxon>Phaeodactylaceae</taxon>
        <taxon>Phaeodactylum</taxon>
    </lineage>
</organism>
<evidence type="ECO:0000256" key="1">
    <source>
        <dbReference type="ARBA" id="ARBA00007532"/>
    </source>
</evidence>
<dbReference type="InterPro" id="IPR023753">
    <property type="entry name" value="FAD/NAD-binding_dom"/>
</dbReference>
<dbReference type="InParanoid" id="B7FZC3"/>
<feature type="domain" description="FAD/NAD(P)-binding" evidence="14">
    <location>
        <begin position="14"/>
        <end position="334"/>
    </location>
</feature>
<dbReference type="GO" id="GO:0004362">
    <property type="term" value="F:glutathione-disulfide reductase (NADPH) activity"/>
    <property type="evidence" value="ECO:0007669"/>
    <property type="project" value="UniProtKB-EC"/>
</dbReference>
<keyword evidence="12" id="KW-0963">Cytoplasm</keyword>
<protein>
    <recommendedName>
        <fullName evidence="12">Glutathione reductase</fullName>
        <ecNumber evidence="12">1.8.1.7</ecNumber>
    </recommendedName>
</protein>
<name>B7FZC3_PHATC</name>
<dbReference type="OMA" id="MSKHYDY"/>
<evidence type="ECO:0000313" key="15">
    <source>
        <dbReference type="EMBL" id="EEC48513.1"/>
    </source>
</evidence>
<dbReference type="InterPro" id="IPR004099">
    <property type="entry name" value="Pyr_nucl-diS_OxRdtase_dimer"/>
</dbReference>
<dbReference type="Pfam" id="PF02852">
    <property type="entry name" value="Pyr_redox_dim"/>
    <property type="match status" value="1"/>
</dbReference>
<dbReference type="NCBIfam" id="TIGR01421">
    <property type="entry name" value="gluta_reduc_1"/>
    <property type="match status" value="1"/>
</dbReference>
<dbReference type="GO" id="GO:0006749">
    <property type="term" value="P:glutathione metabolic process"/>
    <property type="evidence" value="ECO:0007669"/>
    <property type="project" value="InterPro"/>
</dbReference>
<dbReference type="InterPro" id="IPR001100">
    <property type="entry name" value="Pyr_nuc-diS_OxRdtase"/>
</dbReference>
<comment type="cofactor">
    <cofactor evidence="9">
        <name>FAD</name>
        <dbReference type="ChEBI" id="CHEBI:57692"/>
    </cofactor>
    <text evidence="9">Binds 1 FAD per subunit.</text>
</comment>
<feature type="binding site" evidence="9">
    <location>
        <position position="319"/>
    </location>
    <ligand>
        <name>FAD</name>
        <dbReference type="ChEBI" id="CHEBI:57692"/>
    </ligand>
</feature>
<reference evidence="16" key="2">
    <citation type="submission" date="2008-08" db="EMBL/GenBank/DDBJ databases">
        <authorList>
            <consortium name="Diatom Consortium"/>
            <person name="Grigoriev I."/>
            <person name="Grimwood J."/>
            <person name="Kuo A."/>
            <person name="Otillar R.P."/>
            <person name="Salamov A."/>
            <person name="Detter J.C."/>
            <person name="Lindquist E."/>
            <person name="Shapiro H."/>
            <person name="Lucas S."/>
            <person name="Glavina del Rio T."/>
            <person name="Pitluck S."/>
            <person name="Rokhsar D."/>
            <person name="Bowler C."/>
        </authorList>
    </citation>
    <scope>GENOME REANNOTATION</scope>
    <source>
        <strain evidence="16">CCAP 1055/1</strain>
    </source>
</reference>
<dbReference type="GO" id="GO:0050661">
    <property type="term" value="F:NADP binding"/>
    <property type="evidence" value="ECO:0007669"/>
    <property type="project" value="InterPro"/>
</dbReference>
<dbReference type="OrthoDB" id="5956163at2759"/>
<keyword evidence="6" id="KW-1015">Disulfide bond</keyword>
<feature type="domain" description="Pyridine nucleotide-disulphide oxidoreductase dimerisation" evidence="13">
    <location>
        <begin position="357"/>
        <end position="471"/>
    </location>
</feature>
<dbReference type="SUPFAM" id="SSF51905">
    <property type="entry name" value="FAD/NAD(P)-binding domain"/>
    <property type="match status" value="1"/>
</dbReference>
<evidence type="ECO:0000256" key="9">
    <source>
        <dbReference type="PIRSR" id="PIRSR000350-3"/>
    </source>
</evidence>
<dbReference type="NCBIfam" id="NF004776">
    <property type="entry name" value="PRK06116.1"/>
    <property type="match status" value="1"/>
</dbReference>
<dbReference type="GO" id="GO:0050660">
    <property type="term" value="F:flavin adenine dinucleotide binding"/>
    <property type="evidence" value="ECO:0007669"/>
    <property type="project" value="InterPro"/>
</dbReference>
<evidence type="ECO:0000259" key="13">
    <source>
        <dbReference type="Pfam" id="PF02852"/>
    </source>
</evidence>
<dbReference type="EMBL" id="CM000611">
    <property type="protein sequence ID" value="EEC48513.1"/>
    <property type="molecule type" value="Genomic_DNA"/>
</dbReference>
<dbReference type="FunFam" id="3.50.50.60:FF:000235">
    <property type="entry name" value="Glutathione reductase"/>
    <property type="match status" value="1"/>
</dbReference>
<feature type="binding site" evidence="9">
    <location>
        <position position="278"/>
    </location>
    <ligand>
        <name>NAD(+)</name>
        <dbReference type="ChEBI" id="CHEBI:57540"/>
    </ligand>
</feature>
<dbReference type="Proteomes" id="UP000000759">
    <property type="component" value="Chromosome 8"/>
</dbReference>
<dbReference type="HOGENOM" id="CLU_016755_2_2_1"/>
<keyword evidence="7 11" id="KW-0676">Redox-active center</keyword>
<dbReference type="InterPro" id="IPR012999">
    <property type="entry name" value="Pyr_OxRdtase_I_AS"/>
</dbReference>
<dbReference type="InterPro" id="IPR036188">
    <property type="entry name" value="FAD/NAD-bd_sf"/>
</dbReference>
<evidence type="ECO:0000256" key="11">
    <source>
        <dbReference type="RuleBase" id="RU003691"/>
    </source>
</evidence>
<dbReference type="InterPro" id="IPR006322">
    <property type="entry name" value="Glutathione_Rdtase_euk/bac"/>
</dbReference>
<dbReference type="Gene3D" id="3.50.50.60">
    <property type="entry name" value="FAD/NAD(P)-binding domain"/>
    <property type="match status" value="2"/>
</dbReference>
<evidence type="ECO:0000256" key="8">
    <source>
        <dbReference type="PIRSR" id="PIRSR000350-2"/>
    </source>
</evidence>
<feature type="active site" description="Proton acceptor" evidence="8">
    <location>
        <position position="461"/>
    </location>
</feature>
<dbReference type="GO" id="GO:0005829">
    <property type="term" value="C:cytosol"/>
    <property type="evidence" value="ECO:0007669"/>
    <property type="project" value="TreeGrafter"/>
</dbReference>
<keyword evidence="4 9" id="KW-0274">FAD</keyword>
<dbReference type="PANTHER" id="PTHR42737">
    <property type="entry name" value="GLUTATHIONE REDUCTASE"/>
    <property type="match status" value="1"/>
</dbReference>
<dbReference type="GO" id="GO:0005739">
    <property type="term" value="C:mitochondrion"/>
    <property type="evidence" value="ECO:0007669"/>
    <property type="project" value="TreeGrafter"/>
</dbReference>
<dbReference type="GO" id="GO:0034599">
    <property type="term" value="P:cellular response to oxidative stress"/>
    <property type="evidence" value="ECO:0007669"/>
    <property type="project" value="TreeGrafter"/>
</dbReference>
<comment type="subcellular location">
    <subcellularLocation>
        <location evidence="12">Cytoplasm</location>
    </subcellularLocation>
</comment>
<feature type="binding site" evidence="9">
    <location>
        <position position="59"/>
    </location>
    <ligand>
        <name>FAD</name>
        <dbReference type="ChEBI" id="CHEBI:57692"/>
    </ligand>
</feature>
<dbReference type="EC" id="1.8.1.7" evidence="12"/>
<dbReference type="PANTHER" id="PTHR42737:SF2">
    <property type="entry name" value="GLUTATHIONE REDUCTASE"/>
    <property type="match status" value="1"/>
</dbReference>
<dbReference type="eggNOG" id="KOG0405">
    <property type="taxonomic scope" value="Eukaryota"/>
</dbReference>
<sequence length="496" mass="53504">MSATSDDNKEYDFDFFVIGAGSGGMASARRAATYGAKVAVTEVARLGGTCVNVGCVPKKVMWNAASIAESVHDMSHYGFSGMDNITFDWNVLKQARDKYIARLNGIYDRNLDNSGVTKILGYASLSGPGEVHIQPSEGDPIKYTAKHILIAVGGVPVFPKGEGIEEYAISSDGFFELEELPRKAVVVGAGYIAVELAGVLQALGTDTKLVVRKGQALRHFDEILRDTLDEEMQRQGIEIYRNTDGVEKIEADSDGLKTVYLQNGEKIEGVDTVLMAPGRRPNVDRLNLVELGVEQKKGGYIAANEYSETNVDGIYALGDVCGNVELTPMAIAAGRRLADRLFGGPAFKDAKVSYDLVPTVVFSHPTIGTIGLSEEEAKEKYGKENVKVYRSKFANLYYGPWQIEPEDKPKTAMKLICAGENELVVGLHVIGMGADEMLQGFGIALKMGATKADFDATIAIHPTAAEEFVTMFPWGLSPQKTGAIQSPLNGASPPEV</sequence>
<dbReference type="PROSITE" id="PS00076">
    <property type="entry name" value="PYRIDINE_REDOX_1"/>
    <property type="match status" value="1"/>
</dbReference>
<dbReference type="PaxDb" id="2850-Phatr35819"/>
<proteinExistence type="inferred from homology"/>
<dbReference type="SUPFAM" id="SSF55424">
    <property type="entry name" value="FAD/NAD-linked reductases, dimerisation (C-terminal) domain"/>
    <property type="match status" value="1"/>
</dbReference>
<comment type="catalytic activity">
    <reaction evidence="12">
        <text>2 glutathione + NADP(+) = glutathione disulfide + NADPH + H(+)</text>
        <dbReference type="Rhea" id="RHEA:11740"/>
        <dbReference type="ChEBI" id="CHEBI:15378"/>
        <dbReference type="ChEBI" id="CHEBI:57783"/>
        <dbReference type="ChEBI" id="CHEBI:57925"/>
        <dbReference type="ChEBI" id="CHEBI:58297"/>
        <dbReference type="ChEBI" id="CHEBI:58349"/>
        <dbReference type="EC" id="1.8.1.7"/>
    </reaction>
</comment>
<reference evidence="15 16" key="1">
    <citation type="journal article" date="2008" name="Nature">
        <title>The Phaeodactylum genome reveals the evolutionary history of diatom genomes.</title>
        <authorList>
            <person name="Bowler C."/>
            <person name="Allen A.E."/>
            <person name="Badger J.H."/>
            <person name="Grimwood J."/>
            <person name="Jabbari K."/>
            <person name="Kuo A."/>
            <person name="Maheswari U."/>
            <person name="Martens C."/>
            <person name="Maumus F."/>
            <person name="Otillar R.P."/>
            <person name="Rayko E."/>
            <person name="Salamov A."/>
            <person name="Vandepoele K."/>
            <person name="Beszteri B."/>
            <person name="Gruber A."/>
            <person name="Heijde M."/>
            <person name="Katinka M."/>
            <person name="Mock T."/>
            <person name="Valentin K."/>
            <person name="Verret F."/>
            <person name="Berges J.A."/>
            <person name="Brownlee C."/>
            <person name="Cadoret J.P."/>
            <person name="Chiovitti A."/>
            <person name="Choi C.J."/>
            <person name="Coesel S."/>
            <person name="De Martino A."/>
            <person name="Detter J.C."/>
            <person name="Durkin C."/>
            <person name="Falciatore A."/>
            <person name="Fournet J."/>
            <person name="Haruta M."/>
            <person name="Huysman M.J."/>
            <person name="Jenkins B.D."/>
            <person name="Jiroutova K."/>
            <person name="Jorgensen R.E."/>
            <person name="Joubert Y."/>
            <person name="Kaplan A."/>
            <person name="Kroger N."/>
            <person name="Kroth P.G."/>
            <person name="La Roche J."/>
            <person name="Lindquist E."/>
            <person name="Lommer M."/>
            <person name="Martin-Jezequel V."/>
            <person name="Lopez P.J."/>
            <person name="Lucas S."/>
            <person name="Mangogna M."/>
            <person name="McGinnis K."/>
            <person name="Medlin L.K."/>
            <person name="Montsant A."/>
            <person name="Oudot-Le Secq M.P."/>
            <person name="Napoli C."/>
            <person name="Obornik M."/>
            <person name="Parker M.S."/>
            <person name="Petit J.L."/>
            <person name="Porcel B.M."/>
            <person name="Poulsen N."/>
            <person name="Robison M."/>
            <person name="Rychlewski L."/>
            <person name="Rynearson T.A."/>
            <person name="Schmutz J."/>
            <person name="Shapiro H."/>
            <person name="Siaut M."/>
            <person name="Stanley M."/>
            <person name="Sussman M.R."/>
            <person name="Taylor A.R."/>
            <person name="Vardi A."/>
            <person name="von Dassow P."/>
            <person name="Vyverman W."/>
            <person name="Willis A."/>
            <person name="Wyrwicz L.S."/>
            <person name="Rokhsar D.S."/>
            <person name="Weissenbach J."/>
            <person name="Armbrust E.V."/>
            <person name="Green B.R."/>
            <person name="Van de Peer Y."/>
            <person name="Grigoriev I.V."/>
        </authorList>
    </citation>
    <scope>NUCLEOTIDE SEQUENCE [LARGE SCALE GENOMIC DNA]</scope>
    <source>
        <strain evidence="15 16">CCAP 1055/1</strain>
    </source>
</reference>
<feature type="binding site" evidence="9">
    <location>
        <begin position="188"/>
        <end position="195"/>
    </location>
    <ligand>
        <name>NAD(+)</name>
        <dbReference type="ChEBI" id="CHEBI:57540"/>
    </ligand>
</feature>
<gene>
    <name evidence="15" type="primary">Gsr_2</name>
    <name evidence="15" type="ORF">PHATRDRAFT_35819</name>
</gene>
<evidence type="ECO:0000259" key="14">
    <source>
        <dbReference type="Pfam" id="PF07992"/>
    </source>
</evidence>
<dbReference type="PRINTS" id="PR00368">
    <property type="entry name" value="FADPNR"/>
</dbReference>
<dbReference type="KEGG" id="pti:PHATRDRAFT_35819"/>
<dbReference type="GO" id="GO:0045454">
    <property type="term" value="P:cell redox homeostasis"/>
    <property type="evidence" value="ECO:0007669"/>
    <property type="project" value="InterPro"/>
</dbReference>
<dbReference type="PRINTS" id="PR00411">
    <property type="entry name" value="PNDRDTASEI"/>
</dbReference>
<dbReference type="AlphaFoldDB" id="B7FZC3"/>
<evidence type="ECO:0000256" key="3">
    <source>
        <dbReference type="ARBA" id="ARBA00022630"/>
    </source>
</evidence>
<comment type="similarity">
    <text evidence="1 11">Belongs to the class-I pyridine nucleotide-disulfide oxidoreductase family.</text>
</comment>
<keyword evidence="16" id="KW-1185">Reference proteome</keyword>
<keyword evidence="3 11" id="KW-0285">Flavoprotein</keyword>
<dbReference type="Pfam" id="PF07992">
    <property type="entry name" value="Pyr_redox_2"/>
    <property type="match status" value="1"/>
</dbReference>
<keyword evidence="9" id="KW-0520">NAD</keyword>
<evidence type="ECO:0000256" key="12">
    <source>
        <dbReference type="RuleBase" id="RU365016"/>
    </source>
</evidence>
<keyword evidence="5 11" id="KW-0560">Oxidoreductase</keyword>
<evidence type="ECO:0000256" key="5">
    <source>
        <dbReference type="ARBA" id="ARBA00023002"/>
    </source>
</evidence>
<evidence type="ECO:0000313" key="16">
    <source>
        <dbReference type="Proteomes" id="UP000000759"/>
    </source>
</evidence>
<dbReference type="FunFam" id="3.30.390.30:FF:000003">
    <property type="entry name" value="Glutathione reductase"/>
    <property type="match status" value="1"/>
</dbReference>
<dbReference type="SMR" id="B7FZC3"/>
<evidence type="ECO:0000256" key="6">
    <source>
        <dbReference type="ARBA" id="ARBA00023157"/>
    </source>
</evidence>
<keyword evidence="9" id="KW-0547">Nucleotide-binding</keyword>
<comment type="function">
    <text evidence="12">Catalyzes the reduction of glutathione disulfide (GSSG) to reduced glutathione (GSH). Constitutes the major mechanism to maintain a high GSH:GSSG ratio in the cytosol.</text>
</comment>
<feature type="disulfide bond" description="Redox-active" evidence="10">
    <location>
        <begin position="50"/>
        <end position="55"/>
    </location>
</feature>
<dbReference type="RefSeq" id="XP_002180322.1">
    <property type="nucleotide sequence ID" value="XM_002180286.1"/>
</dbReference>
<dbReference type="InterPro" id="IPR046952">
    <property type="entry name" value="GSHR/TRXR-like"/>
</dbReference>
<evidence type="ECO:0000256" key="2">
    <source>
        <dbReference type="ARBA" id="ARBA00011738"/>
    </source>
</evidence>
<dbReference type="InterPro" id="IPR016156">
    <property type="entry name" value="FAD/NAD-linked_Rdtase_dimer_sf"/>
</dbReference>
<evidence type="ECO:0000256" key="10">
    <source>
        <dbReference type="PIRSR" id="PIRSR000350-4"/>
    </source>
</evidence>
<accession>B7FZC3</accession>
<dbReference type="PIRSF" id="PIRSF000350">
    <property type="entry name" value="Mercury_reductase_MerA"/>
    <property type="match status" value="1"/>
</dbReference>